<dbReference type="InterPro" id="IPR040976">
    <property type="entry name" value="Pkinase_fungal"/>
</dbReference>
<proteinExistence type="predicted"/>
<evidence type="ECO:0000313" key="3">
    <source>
        <dbReference type="Proteomes" id="UP000521943"/>
    </source>
</evidence>
<organism evidence="2 3">
    <name type="scientific">Ephemerocybe angulata</name>
    <dbReference type="NCBI Taxonomy" id="980116"/>
    <lineage>
        <taxon>Eukaryota</taxon>
        <taxon>Fungi</taxon>
        <taxon>Dikarya</taxon>
        <taxon>Basidiomycota</taxon>
        <taxon>Agaricomycotina</taxon>
        <taxon>Agaricomycetes</taxon>
        <taxon>Agaricomycetidae</taxon>
        <taxon>Agaricales</taxon>
        <taxon>Agaricineae</taxon>
        <taxon>Psathyrellaceae</taxon>
        <taxon>Ephemerocybe</taxon>
    </lineage>
</organism>
<dbReference type="OrthoDB" id="2749836at2759"/>
<sequence length="357" mass="40259">MNTLSFALSSSCTPLRIPHSHPATCASQTCCTRFSVIKAPTKLFRCNPTATLQSIQRELDGHITIADGDWARKLYSKSVSPELIDKIKQSLNVVNGRFFDIPETVDAKSDLYCPLVHILKIIVSTSGNSYSVNHDYSVNRDRVDTREVVDTHGRVLQKWIVDSDFSPDIVIQATGNSFELPRTCYMSPGDDDSVGYTNITTAVDLGLDTETGDEDVDIFEQVYRMAVHAKEMYVQQPNRHFVRVLFMTETRLRLIEFNRGGVITTRFINYHDDPDTLIRLIIGLSSPNEETIGMDITIRWKEENGRKIPDGNAPNGNLGNVVRFSKKVPEFCRILHFLDISEKVGNQIAPPWNLSTF</sequence>
<dbReference type="Proteomes" id="UP000521943">
    <property type="component" value="Unassembled WGS sequence"/>
</dbReference>
<comment type="caution">
    <text evidence="2">The sequence shown here is derived from an EMBL/GenBank/DDBJ whole genome shotgun (WGS) entry which is preliminary data.</text>
</comment>
<accession>A0A8H6I0G8</accession>
<keyword evidence="3" id="KW-1185">Reference proteome</keyword>
<protein>
    <recommendedName>
        <fullName evidence="1">Fungal-type protein kinase domain-containing protein</fullName>
    </recommendedName>
</protein>
<gene>
    <name evidence="2" type="ORF">DFP72DRAFT_1067880</name>
</gene>
<evidence type="ECO:0000313" key="2">
    <source>
        <dbReference type="EMBL" id="KAF6755153.1"/>
    </source>
</evidence>
<dbReference type="EMBL" id="JACGCI010000031">
    <property type="protein sequence ID" value="KAF6755153.1"/>
    <property type="molecule type" value="Genomic_DNA"/>
</dbReference>
<feature type="domain" description="Fungal-type protein kinase" evidence="1">
    <location>
        <begin position="217"/>
        <end position="305"/>
    </location>
</feature>
<evidence type="ECO:0000259" key="1">
    <source>
        <dbReference type="Pfam" id="PF17667"/>
    </source>
</evidence>
<name>A0A8H6I0G8_9AGAR</name>
<reference evidence="2 3" key="1">
    <citation type="submission" date="2020-07" db="EMBL/GenBank/DDBJ databases">
        <title>Comparative genomics of pyrophilous fungi reveals a link between fire events and developmental genes.</title>
        <authorList>
            <consortium name="DOE Joint Genome Institute"/>
            <person name="Steindorff A.S."/>
            <person name="Carver A."/>
            <person name="Calhoun S."/>
            <person name="Stillman K."/>
            <person name="Liu H."/>
            <person name="Lipzen A."/>
            <person name="Pangilinan J."/>
            <person name="Labutti K."/>
            <person name="Bruns T.D."/>
            <person name="Grigoriev I.V."/>
        </authorList>
    </citation>
    <scope>NUCLEOTIDE SEQUENCE [LARGE SCALE GENOMIC DNA]</scope>
    <source>
        <strain evidence="2 3">CBS 144469</strain>
    </source>
</reference>
<dbReference type="AlphaFoldDB" id="A0A8H6I0G8"/>
<dbReference type="Pfam" id="PF17667">
    <property type="entry name" value="Pkinase_fungal"/>
    <property type="match status" value="1"/>
</dbReference>